<dbReference type="GO" id="GO:0016301">
    <property type="term" value="F:kinase activity"/>
    <property type="evidence" value="ECO:0007669"/>
    <property type="project" value="UniProtKB-KW"/>
</dbReference>
<name>A0A1Q9DDG8_SYMMI</name>
<sequence>MAFGGLELPQIAGEEACDLIGCKMMTNIERCALGDVGISGDQERAFNTKCFPKGKALCCGTGIPLGLVNVGKIHIEYDWFGTGTALLAVSVLGMSVVTGGLWLLALHAFKALRAGVTRTRGVLAHDAPNSVHAVIFFPGDAKMYSADRLTMFRVQWPAATFDNETQEMWSFGGRGIPSGGGPFDYIGEIWAYGTLTDSWRNASAPGGPSPRQAASAVFAERKVWIFGGGAPSALDDFYAYDTFAGSWLLLTPAGPASPSARFGHVAVLEGSKMWILGGISLVLDVWAYDIQANTWSQSADGPGAGRHYHAGIVERGASKIWIFSGSLDDGQYSKELLCLDIQGGSWTNWTQADGPDERRSPTAVFSESEARIWIQRWVLL</sequence>
<keyword evidence="3" id="KW-0418">Kinase</keyword>
<dbReference type="AlphaFoldDB" id="A0A1Q9DDG8"/>
<dbReference type="Gene3D" id="2.120.10.80">
    <property type="entry name" value="Kelch-type beta propeller"/>
    <property type="match status" value="1"/>
</dbReference>
<dbReference type="PANTHER" id="PTHR46093:SF18">
    <property type="entry name" value="FIBRONECTIN TYPE-III DOMAIN-CONTAINING PROTEIN"/>
    <property type="match status" value="1"/>
</dbReference>
<dbReference type="PANTHER" id="PTHR46093">
    <property type="entry name" value="ACYL-COA-BINDING DOMAIN-CONTAINING PROTEIN 5"/>
    <property type="match status" value="1"/>
</dbReference>
<dbReference type="EMBL" id="LSRX01000589">
    <property type="protein sequence ID" value="OLP93266.1"/>
    <property type="molecule type" value="Genomic_DNA"/>
</dbReference>
<dbReference type="Pfam" id="PF24681">
    <property type="entry name" value="Kelch_KLHDC2_KLHL20_DRC7"/>
    <property type="match status" value="1"/>
</dbReference>
<dbReference type="Proteomes" id="UP000186817">
    <property type="component" value="Unassembled WGS sequence"/>
</dbReference>
<keyword evidence="1" id="KW-0880">Kelch repeat</keyword>
<protein>
    <submittedName>
        <fullName evidence="3">Actin-fragmin kinase</fullName>
    </submittedName>
</protein>
<accession>A0A1Q9DDG8</accession>
<evidence type="ECO:0000313" key="4">
    <source>
        <dbReference type="Proteomes" id="UP000186817"/>
    </source>
</evidence>
<gene>
    <name evidence="3" type="ORF">AK812_SmicGene24868</name>
</gene>
<keyword evidence="3" id="KW-0808">Transferase</keyword>
<evidence type="ECO:0000256" key="2">
    <source>
        <dbReference type="ARBA" id="ARBA00022737"/>
    </source>
</evidence>
<comment type="caution">
    <text evidence="3">The sequence shown here is derived from an EMBL/GenBank/DDBJ whole genome shotgun (WGS) entry which is preliminary data.</text>
</comment>
<evidence type="ECO:0000313" key="3">
    <source>
        <dbReference type="EMBL" id="OLP93266.1"/>
    </source>
</evidence>
<dbReference type="InterPro" id="IPR015915">
    <property type="entry name" value="Kelch-typ_b-propeller"/>
</dbReference>
<proteinExistence type="predicted"/>
<keyword evidence="4" id="KW-1185">Reference proteome</keyword>
<reference evidence="3 4" key="1">
    <citation type="submission" date="2016-02" db="EMBL/GenBank/DDBJ databases">
        <title>Genome analysis of coral dinoflagellate symbionts highlights evolutionary adaptations to a symbiotic lifestyle.</title>
        <authorList>
            <person name="Aranda M."/>
            <person name="Li Y."/>
            <person name="Liew Y.J."/>
            <person name="Baumgarten S."/>
            <person name="Simakov O."/>
            <person name="Wilson M."/>
            <person name="Piel J."/>
            <person name="Ashoor H."/>
            <person name="Bougouffa S."/>
            <person name="Bajic V.B."/>
            <person name="Ryu T."/>
            <person name="Ravasi T."/>
            <person name="Bayer T."/>
            <person name="Micklem G."/>
            <person name="Kim H."/>
            <person name="Bhak J."/>
            <person name="Lajeunesse T.C."/>
            <person name="Voolstra C.R."/>
        </authorList>
    </citation>
    <scope>NUCLEOTIDE SEQUENCE [LARGE SCALE GENOMIC DNA]</scope>
    <source>
        <strain evidence="3 4">CCMP2467</strain>
    </source>
</reference>
<dbReference type="OrthoDB" id="10251809at2759"/>
<dbReference type="SUPFAM" id="SSF117281">
    <property type="entry name" value="Kelch motif"/>
    <property type="match status" value="1"/>
</dbReference>
<organism evidence="3 4">
    <name type="scientific">Symbiodinium microadriaticum</name>
    <name type="common">Dinoflagellate</name>
    <name type="synonym">Zooxanthella microadriatica</name>
    <dbReference type="NCBI Taxonomy" id="2951"/>
    <lineage>
        <taxon>Eukaryota</taxon>
        <taxon>Sar</taxon>
        <taxon>Alveolata</taxon>
        <taxon>Dinophyceae</taxon>
        <taxon>Suessiales</taxon>
        <taxon>Symbiodiniaceae</taxon>
        <taxon>Symbiodinium</taxon>
    </lineage>
</organism>
<keyword evidence="2" id="KW-0677">Repeat</keyword>
<evidence type="ECO:0000256" key="1">
    <source>
        <dbReference type="ARBA" id="ARBA00022441"/>
    </source>
</evidence>